<dbReference type="Pfam" id="PF00890">
    <property type="entry name" value="FAD_binding_2"/>
    <property type="match status" value="1"/>
</dbReference>
<dbReference type="PRINTS" id="PR00411">
    <property type="entry name" value="PNDRDTASEI"/>
</dbReference>
<dbReference type="PROSITE" id="PS51257">
    <property type="entry name" value="PROKAR_LIPOPROTEIN"/>
    <property type="match status" value="1"/>
</dbReference>
<evidence type="ECO:0000256" key="5">
    <source>
        <dbReference type="SAM" id="MobiDB-lite"/>
    </source>
</evidence>
<feature type="region of interest" description="Disordered" evidence="5">
    <location>
        <begin position="56"/>
        <end position="91"/>
    </location>
</feature>
<dbReference type="SUPFAM" id="SSF51905">
    <property type="entry name" value="FAD/NAD(P)-binding domain"/>
    <property type="match status" value="1"/>
</dbReference>
<evidence type="ECO:0000256" key="2">
    <source>
        <dbReference type="ARBA" id="ARBA00022630"/>
    </source>
</evidence>
<dbReference type="PANTHER" id="PTHR43400">
    <property type="entry name" value="FUMARATE REDUCTASE"/>
    <property type="match status" value="1"/>
</dbReference>
<evidence type="ECO:0000256" key="3">
    <source>
        <dbReference type="ARBA" id="ARBA00022827"/>
    </source>
</evidence>
<evidence type="ECO:0000313" key="8">
    <source>
        <dbReference type="Proteomes" id="UP000488839"/>
    </source>
</evidence>
<comment type="cofactor">
    <cofactor evidence="1">
        <name>FAD</name>
        <dbReference type="ChEBI" id="CHEBI:57692"/>
    </cofactor>
</comment>
<evidence type="ECO:0000259" key="6">
    <source>
        <dbReference type="Pfam" id="PF00890"/>
    </source>
</evidence>
<dbReference type="SUPFAM" id="SSF56425">
    <property type="entry name" value="Succinate dehydrogenase/fumarate reductase flavoprotein, catalytic domain"/>
    <property type="match status" value="1"/>
</dbReference>
<protein>
    <submittedName>
        <fullName evidence="7">FAD-binding protein</fullName>
    </submittedName>
</protein>
<dbReference type="Proteomes" id="UP000488839">
    <property type="component" value="Unassembled WGS sequence"/>
</dbReference>
<dbReference type="InterPro" id="IPR027477">
    <property type="entry name" value="Succ_DH/fumarate_Rdtase_cat_sf"/>
</dbReference>
<dbReference type="EMBL" id="WPOO01000014">
    <property type="protein sequence ID" value="MVN59249.1"/>
    <property type="molecule type" value="Genomic_DNA"/>
</dbReference>
<feature type="compositionally biased region" description="Low complexity" evidence="5">
    <location>
        <begin position="63"/>
        <end position="76"/>
    </location>
</feature>
<keyword evidence="8" id="KW-1185">Reference proteome</keyword>
<feature type="domain" description="FAD-dependent oxidoreductase 2 FAD-binding" evidence="6">
    <location>
        <begin position="168"/>
        <end position="612"/>
    </location>
</feature>
<evidence type="ECO:0000313" key="7">
    <source>
        <dbReference type="EMBL" id="MVN59249.1"/>
    </source>
</evidence>
<evidence type="ECO:0000256" key="4">
    <source>
        <dbReference type="ARBA" id="ARBA00023002"/>
    </source>
</evidence>
<dbReference type="InterPro" id="IPR036188">
    <property type="entry name" value="FAD/NAD-bd_sf"/>
</dbReference>
<dbReference type="AlphaFoldDB" id="A0A7K1T6K4"/>
<feature type="compositionally biased region" description="Basic and acidic residues" evidence="5">
    <location>
        <begin position="80"/>
        <end position="91"/>
    </location>
</feature>
<name>A0A7K1T6K4_9ACTN</name>
<proteinExistence type="predicted"/>
<accession>A0A7K1T6K4</accession>
<reference evidence="7 8" key="1">
    <citation type="submission" date="2019-11" db="EMBL/GenBank/DDBJ databases">
        <title>Whole genome shotgun sequencing (WGS) data from Adlercreutzia equolifaciens ResAG-91, Eggerthella lenta MRI-F36, MRI-F37, MRI-F40, ResAG-49, ResAG-88, ResAG-121, ResAG-145, and Gordonibacter sp. ResAG-5, ResAG-26, ResAG-43, ResAG-50, ResAG-59.</title>
        <authorList>
            <person name="Stoll D.A."/>
            <person name="Danylec N."/>
            <person name="Franz C.M.A.P."/>
            <person name="Huch M."/>
        </authorList>
    </citation>
    <scope>NUCLEOTIDE SEQUENCE [LARGE SCALE GENOMIC DNA]</scope>
    <source>
        <strain evidence="7 8">ResAG-91</strain>
    </source>
</reference>
<comment type="caution">
    <text evidence="7">The sequence shown here is derived from an EMBL/GenBank/DDBJ whole genome shotgun (WGS) entry which is preliminary data.</text>
</comment>
<dbReference type="InterPro" id="IPR050315">
    <property type="entry name" value="FAD-oxidoreductase_2"/>
</dbReference>
<dbReference type="Gene3D" id="3.50.50.60">
    <property type="entry name" value="FAD/NAD(P)-binding domain"/>
    <property type="match status" value="2"/>
</dbReference>
<dbReference type="InterPro" id="IPR003953">
    <property type="entry name" value="FAD-dep_OxRdtase_2_FAD-bd"/>
</dbReference>
<dbReference type="Gene3D" id="3.90.700.10">
    <property type="entry name" value="Succinate dehydrogenase/fumarate reductase flavoprotein, catalytic domain"/>
    <property type="match status" value="1"/>
</dbReference>
<dbReference type="GO" id="GO:0033765">
    <property type="term" value="F:steroid dehydrogenase activity, acting on the CH-CH group of donors"/>
    <property type="evidence" value="ECO:0007669"/>
    <property type="project" value="UniProtKB-ARBA"/>
</dbReference>
<keyword evidence="3" id="KW-0274">FAD</keyword>
<sequence length="641" mass="68900">MRDGAAASIVGIVTGCRTRTPVEGCREVPYSGGSWKAARVRERRWRPRSWFPGRHLSRRARGARQSAGREGAPGARRGTRAHERRPAQRKEREFTMTTTVTRRDLFKFGGLAALGVAGASTLAGCGQPKTVAEAAAEKGLAGTGAATGPAFLAPQEPITDFAETHEYDVVVVGAGESGLSAVHTALEAGARVACVQNINAAQTTGNMAASIDLTQTDEAAVQACVSFINWKSDYRSNRDLVNIWAHNSQEALAWWAEEAAKGGVESKPHDAVLSYNGYDIHLHANTYFHVEGNHNAAATVIAENLAAAGAEFFYNMPCKQLQTDESGAVTGAICEDADGAHHLFTATKGVILACGDYSSNQEMLDYYAPDTKGFSLFTDFRDGSGLVAGMNAGAIMTPHTHTKMIHGEPAAVRLEMPFLFVDQEGNRFMDETCCRMGYMNNFARPYLAKAGFADSTAAKFFSLVPANWESYYEEWKAASPYDISQYNGDNKVNPEKWITADTIEGLAEAMNAYAAENDWKLTNIDAATLADTVARYNELCAAGRDEDFGKAAKYLVPIEGGPYYAIPRGSNKLPAILGGLVVDSNHQCLNGEFEPIGGLYAVGNASGQFFGGVDYPMDIEGLSIGRAITSGYYTGRLVASL</sequence>
<dbReference type="PANTHER" id="PTHR43400:SF7">
    <property type="entry name" value="FAD-DEPENDENT OXIDOREDUCTASE 2 FAD BINDING DOMAIN-CONTAINING PROTEIN"/>
    <property type="match status" value="1"/>
</dbReference>
<evidence type="ECO:0000256" key="1">
    <source>
        <dbReference type="ARBA" id="ARBA00001974"/>
    </source>
</evidence>
<keyword evidence="2" id="KW-0285">Flavoprotein</keyword>
<gene>
    <name evidence="7" type="ORF">GO707_08435</name>
</gene>
<keyword evidence="4" id="KW-0560">Oxidoreductase</keyword>
<organism evidence="7 8">
    <name type="scientific">Adlercreutzia rubneri</name>
    <dbReference type="NCBI Taxonomy" id="2916441"/>
    <lineage>
        <taxon>Bacteria</taxon>
        <taxon>Bacillati</taxon>
        <taxon>Actinomycetota</taxon>
        <taxon>Coriobacteriia</taxon>
        <taxon>Eggerthellales</taxon>
        <taxon>Eggerthellaceae</taxon>
        <taxon>Adlercreutzia</taxon>
    </lineage>
</organism>